<dbReference type="EC" id="5.3.1.6" evidence="4"/>
<dbReference type="OrthoDB" id="1555531at2759"/>
<evidence type="ECO:0000256" key="3">
    <source>
        <dbReference type="ARBA" id="ARBA00008088"/>
    </source>
</evidence>
<keyword evidence="5 6" id="KW-0413">Isomerase</keyword>
<sequence length="278" mass="29906">MTVTGAAHVFTLSQARSSLIPLLAGRKTKSFRCTPIPAMATAEVKLSQDELKKQAAWKAVEYVKSGMKLGLGTGSTAAFAVDKIGQLLKDGTLTDIVGVPTSIRTYEQALSLGIPLATLDEVSELDLAIDGADEVDPNLHVVKGRGGALLREKMVELASKKFVCIVDESKLVQGLGGSKDAMPVEIVQFCWKYNLNRLQNLPELAGGVAKLRMDGDKPYVTDNSNYIVDLYFEEPIKDAHAAAEAISKLTGVVDHGLFMDMVDVCIVARANGIEVQEK</sequence>
<evidence type="ECO:0000313" key="6">
    <source>
        <dbReference type="EMBL" id="EIE25141.1"/>
    </source>
</evidence>
<gene>
    <name evidence="6" type="ORF">COCSUDRAFT_13339</name>
</gene>
<dbReference type="Proteomes" id="UP000007264">
    <property type="component" value="Unassembled WGS sequence"/>
</dbReference>
<dbReference type="PANTHER" id="PTHR43748:SF3">
    <property type="entry name" value="RIBOSE-5-PHOSPHATE ISOMERASE 3, CHLOROPLASTIC-RELATED"/>
    <property type="match status" value="1"/>
</dbReference>
<dbReference type="GO" id="GO:0009052">
    <property type="term" value="P:pentose-phosphate shunt, non-oxidative branch"/>
    <property type="evidence" value="ECO:0007669"/>
    <property type="project" value="InterPro"/>
</dbReference>
<comment type="pathway">
    <text evidence="2">Carbohydrate degradation; pentose phosphate pathway; D-ribose 5-phosphate from D-ribulose 5-phosphate (non-oxidative stage): step 1/1.</text>
</comment>
<comment type="caution">
    <text evidence="6">The sequence shown here is derived from an EMBL/GenBank/DDBJ whole genome shotgun (WGS) entry which is preliminary data.</text>
</comment>
<accession>I0Z3C2</accession>
<dbReference type="AlphaFoldDB" id="I0Z3C2"/>
<evidence type="ECO:0000256" key="2">
    <source>
        <dbReference type="ARBA" id="ARBA00004988"/>
    </source>
</evidence>
<proteinExistence type="inferred from homology"/>
<dbReference type="Gene3D" id="3.40.50.1360">
    <property type="match status" value="1"/>
</dbReference>
<dbReference type="InterPro" id="IPR020672">
    <property type="entry name" value="Ribose5P_isomerase_typA_subgr"/>
</dbReference>
<dbReference type="RefSeq" id="XP_005649685.1">
    <property type="nucleotide sequence ID" value="XM_005649628.1"/>
</dbReference>
<dbReference type="UniPathway" id="UPA00115">
    <property type="reaction ID" value="UER00412"/>
</dbReference>
<dbReference type="PANTHER" id="PTHR43748">
    <property type="entry name" value="RIBOSE-5-PHOSPHATE ISOMERASE 3, CHLOROPLASTIC-RELATED"/>
    <property type="match status" value="1"/>
</dbReference>
<reference evidence="6 7" key="1">
    <citation type="journal article" date="2012" name="Genome Biol.">
        <title>The genome of the polar eukaryotic microalga coccomyxa subellipsoidea reveals traits of cold adaptation.</title>
        <authorList>
            <person name="Blanc G."/>
            <person name="Agarkova I."/>
            <person name="Grimwood J."/>
            <person name="Kuo A."/>
            <person name="Brueggeman A."/>
            <person name="Dunigan D."/>
            <person name="Gurnon J."/>
            <person name="Ladunga I."/>
            <person name="Lindquist E."/>
            <person name="Lucas S."/>
            <person name="Pangilinan J."/>
            <person name="Proschold T."/>
            <person name="Salamov A."/>
            <person name="Schmutz J."/>
            <person name="Weeks D."/>
            <person name="Yamada T."/>
            <person name="Claverie J.M."/>
            <person name="Grigoriev I."/>
            <person name="Van Etten J."/>
            <person name="Lomsadze A."/>
            <person name="Borodovsky M."/>
        </authorList>
    </citation>
    <scope>NUCLEOTIDE SEQUENCE [LARGE SCALE GENOMIC DNA]</scope>
    <source>
        <strain evidence="6 7">C-169</strain>
    </source>
</reference>
<protein>
    <recommendedName>
        <fullName evidence="4">ribose-5-phosphate isomerase</fullName>
        <ecNumber evidence="4">5.3.1.6</ecNumber>
    </recommendedName>
</protein>
<dbReference type="SUPFAM" id="SSF100950">
    <property type="entry name" value="NagB/RpiA/CoA transferase-like"/>
    <property type="match status" value="1"/>
</dbReference>
<comment type="catalytic activity">
    <reaction evidence="1">
        <text>aldehydo-D-ribose 5-phosphate = D-ribulose 5-phosphate</text>
        <dbReference type="Rhea" id="RHEA:14657"/>
        <dbReference type="ChEBI" id="CHEBI:58121"/>
        <dbReference type="ChEBI" id="CHEBI:58273"/>
        <dbReference type="EC" id="5.3.1.6"/>
    </reaction>
</comment>
<organism evidence="6 7">
    <name type="scientific">Coccomyxa subellipsoidea (strain C-169)</name>
    <name type="common">Green microalga</name>
    <dbReference type="NCBI Taxonomy" id="574566"/>
    <lineage>
        <taxon>Eukaryota</taxon>
        <taxon>Viridiplantae</taxon>
        <taxon>Chlorophyta</taxon>
        <taxon>core chlorophytes</taxon>
        <taxon>Trebouxiophyceae</taxon>
        <taxon>Trebouxiophyceae incertae sedis</taxon>
        <taxon>Coccomyxaceae</taxon>
        <taxon>Coccomyxa</taxon>
        <taxon>Coccomyxa subellipsoidea</taxon>
    </lineage>
</organism>
<dbReference type="NCBIfam" id="NF001924">
    <property type="entry name" value="PRK00702.1"/>
    <property type="match status" value="1"/>
</dbReference>
<evidence type="ECO:0000313" key="7">
    <source>
        <dbReference type="Proteomes" id="UP000007264"/>
    </source>
</evidence>
<dbReference type="InterPro" id="IPR050262">
    <property type="entry name" value="Ribose-5P_isomerase"/>
</dbReference>
<name>I0Z3C2_COCSC</name>
<dbReference type="SUPFAM" id="SSF75445">
    <property type="entry name" value="D-ribose-5-phosphate isomerase (RpiA), lid domain"/>
    <property type="match status" value="1"/>
</dbReference>
<evidence type="ECO:0000256" key="4">
    <source>
        <dbReference type="ARBA" id="ARBA00011959"/>
    </source>
</evidence>
<dbReference type="GeneID" id="17043144"/>
<dbReference type="NCBIfam" id="TIGR00021">
    <property type="entry name" value="rpiA"/>
    <property type="match status" value="1"/>
</dbReference>
<dbReference type="Gene3D" id="3.30.70.260">
    <property type="match status" value="1"/>
</dbReference>
<dbReference type="Pfam" id="PF06026">
    <property type="entry name" value="Rib_5-P_isom_A"/>
    <property type="match status" value="1"/>
</dbReference>
<dbReference type="InterPro" id="IPR004788">
    <property type="entry name" value="Ribose5P_isomerase_type_A"/>
</dbReference>
<dbReference type="FunFam" id="3.40.50.1360:FF:000001">
    <property type="entry name" value="Ribose-5-phosphate isomerase A"/>
    <property type="match status" value="1"/>
</dbReference>
<dbReference type="GO" id="GO:0004751">
    <property type="term" value="F:ribose-5-phosphate isomerase activity"/>
    <property type="evidence" value="ECO:0007669"/>
    <property type="project" value="UniProtKB-EC"/>
</dbReference>
<dbReference type="eggNOG" id="KOG3075">
    <property type="taxonomic scope" value="Eukaryota"/>
</dbReference>
<dbReference type="HAMAP" id="MF_00170">
    <property type="entry name" value="Rib_5P_isom_A"/>
    <property type="match status" value="1"/>
</dbReference>
<evidence type="ECO:0000256" key="1">
    <source>
        <dbReference type="ARBA" id="ARBA00001713"/>
    </source>
</evidence>
<keyword evidence="7" id="KW-1185">Reference proteome</keyword>
<dbReference type="EMBL" id="AGSI01000004">
    <property type="protein sequence ID" value="EIE25141.1"/>
    <property type="molecule type" value="Genomic_DNA"/>
</dbReference>
<dbReference type="InterPro" id="IPR037171">
    <property type="entry name" value="NagB/RpiA_transferase-like"/>
</dbReference>
<dbReference type="CDD" id="cd01398">
    <property type="entry name" value="RPI_A"/>
    <property type="match status" value="1"/>
</dbReference>
<evidence type="ECO:0000256" key="5">
    <source>
        <dbReference type="ARBA" id="ARBA00023235"/>
    </source>
</evidence>
<comment type="similarity">
    <text evidence="3">Belongs to the ribose 5-phosphate isomerase family.</text>
</comment>
<dbReference type="STRING" id="574566.I0Z3C2"/>
<dbReference type="KEGG" id="csl:COCSUDRAFT_13339"/>